<dbReference type="InterPro" id="IPR029068">
    <property type="entry name" value="Glyas_Bleomycin-R_OHBP_Dase"/>
</dbReference>
<name>A0ABV6P9A9_9MICC</name>
<evidence type="ECO:0000313" key="2">
    <source>
        <dbReference type="EMBL" id="MFC0581716.1"/>
    </source>
</evidence>
<accession>A0ABV6P9A9</accession>
<dbReference type="PANTHER" id="PTHR33990">
    <property type="entry name" value="PROTEIN YJDN-RELATED"/>
    <property type="match status" value="1"/>
</dbReference>
<evidence type="ECO:0000259" key="1">
    <source>
        <dbReference type="Pfam" id="PF06983"/>
    </source>
</evidence>
<organism evidence="2 3">
    <name type="scientific">Micrococcoides hystricis</name>
    <dbReference type="NCBI Taxonomy" id="1572761"/>
    <lineage>
        <taxon>Bacteria</taxon>
        <taxon>Bacillati</taxon>
        <taxon>Actinomycetota</taxon>
        <taxon>Actinomycetes</taxon>
        <taxon>Micrococcales</taxon>
        <taxon>Micrococcaceae</taxon>
        <taxon>Micrococcoides</taxon>
    </lineage>
</organism>
<feature type="domain" description="PhnB-like" evidence="1">
    <location>
        <begin position="13"/>
        <end position="155"/>
    </location>
</feature>
<sequence length="261" mass="28832">MDGRTEIRALAPQRIIPNIWCNGNAEEVGVGIADVFTRAAIPATTEITARYPHEDLPDFQQPLAGKPLVVSIKVRDYQLDLINAGDEFTPGSAISLMVNFDPLFFNDDVTADQEAVERVWSQLMDGGTVRMPLDSYPFSARYGWVEDRFGINWQLMLTDPAGEPRLFMIPSLLFSGDVQGKAKEAGEFYREVFNPSAAGNVVRYPVQTGPAAAGEVMFSDFNLLNQWFTAMDSGAEGSESFSPGCSFLVQSANQAEIDHYW</sequence>
<reference evidence="2 3" key="1">
    <citation type="submission" date="2024-09" db="EMBL/GenBank/DDBJ databases">
        <authorList>
            <person name="Sun Q."/>
            <person name="Mori K."/>
        </authorList>
    </citation>
    <scope>NUCLEOTIDE SEQUENCE [LARGE SCALE GENOMIC DNA]</scope>
    <source>
        <strain evidence="2 3">NCAIM B.02604</strain>
    </source>
</reference>
<dbReference type="InterPro" id="IPR028973">
    <property type="entry name" value="PhnB-like"/>
</dbReference>
<feature type="domain" description="PhnB-like" evidence="1">
    <location>
        <begin position="168"/>
        <end position="261"/>
    </location>
</feature>
<dbReference type="EMBL" id="JBHLUB010000024">
    <property type="protein sequence ID" value="MFC0581716.1"/>
    <property type="molecule type" value="Genomic_DNA"/>
</dbReference>
<comment type="caution">
    <text evidence="2">The sequence shown here is derived from an EMBL/GenBank/DDBJ whole genome shotgun (WGS) entry which is preliminary data.</text>
</comment>
<dbReference type="Proteomes" id="UP001589862">
    <property type="component" value="Unassembled WGS sequence"/>
</dbReference>
<proteinExistence type="predicted"/>
<evidence type="ECO:0000313" key="3">
    <source>
        <dbReference type="Proteomes" id="UP001589862"/>
    </source>
</evidence>
<gene>
    <name evidence="2" type="ORF">ACFFFR_04865</name>
</gene>
<protein>
    <submittedName>
        <fullName evidence="2">VOC family protein</fullName>
    </submittedName>
</protein>
<dbReference type="Pfam" id="PF06983">
    <property type="entry name" value="3-dmu-9_3-mt"/>
    <property type="match status" value="2"/>
</dbReference>
<dbReference type="SUPFAM" id="SSF54593">
    <property type="entry name" value="Glyoxalase/Bleomycin resistance protein/Dihydroxybiphenyl dioxygenase"/>
    <property type="match status" value="2"/>
</dbReference>
<dbReference type="CDD" id="cd06588">
    <property type="entry name" value="PhnB_like"/>
    <property type="match status" value="1"/>
</dbReference>
<dbReference type="Gene3D" id="3.10.180.10">
    <property type="entry name" value="2,3-Dihydroxybiphenyl 1,2-Dioxygenase, domain 1"/>
    <property type="match status" value="2"/>
</dbReference>
<dbReference type="RefSeq" id="WP_377458404.1">
    <property type="nucleotide sequence ID" value="NZ_JBHLUB010000024.1"/>
</dbReference>
<keyword evidence="3" id="KW-1185">Reference proteome</keyword>